<evidence type="ECO:0000313" key="2">
    <source>
        <dbReference type="Proteomes" id="UP000242188"/>
    </source>
</evidence>
<dbReference type="EMBL" id="NEDP02004969">
    <property type="protein sequence ID" value="OWF43948.1"/>
    <property type="molecule type" value="Genomic_DNA"/>
</dbReference>
<dbReference type="AlphaFoldDB" id="A0A210Q5E9"/>
<reference evidence="1 2" key="1">
    <citation type="journal article" date="2017" name="Nat. Ecol. Evol.">
        <title>Scallop genome provides insights into evolution of bilaterian karyotype and development.</title>
        <authorList>
            <person name="Wang S."/>
            <person name="Zhang J."/>
            <person name="Jiao W."/>
            <person name="Li J."/>
            <person name="Xun X."/>
            <person name="Sun Y."/>
            <person name="Guo X."/>
            <person name="Huan P."/>
            <person name="Dong B."/>
            <person name="Zhang L."/>
            <person name="Hu X."/>
            <person name="Sun X."/>
            <person name="Wang J."/>
            <person name="Zhao C."/>
            <person name="Wang Y."/>
            <person name="Wang D."/>
            <person name="Huang X."/>
            <person name="Wang R."/>
            <person name="Lv J."/>
            <person name="Li Y."/>
            <person name="Zhang Z."/>
            <person name="Liu B."/>
            <person name="Lu W."/>
            <person name="Hui Y."/>
            <person name="Liang J."/>
            <person name="Zhou Z."/>
            <person name="Hou R."/>
            <person name="Li X."/>
            <person name="Liu Y."/>
            <person name="Li H."/>
            <person name="Ning X."/>
            <person name="Lin Y."/>
            <person name="Zhao L."/>
            <person name="Xing Q."/>
            <person name="Dou J."/>
            <person name="Li Y."/>
            <person name="Mao J."/>
            <person name="Guo H."/>
            <person name="Dou H."/>
            <person name="Li T."/>
            <person name="Mu C."/>
            <person name="Jiang W."/>
            <person name="Fu Q."/>
            <person name="Fu X."/>
            <person name="Miao Y."/>
            <person name="Liu J."/>
            <person name="Yu Q."/>
            <person name="Li R."/>
            <person name="Liao H."/>
            <person name="Li X."/>
            <person name="Kong Y."/>
            <person name="Jiang Z."/>
            <person name="Chourrout D."/>
            <person name="Li R."/>
            <person name="Bao Z."/>
        </authorList>
    </citation>
    <scope>NUCLEOTIDE SEQUENCE [LARGE SCALE GENOMIC DNA]</scope>
    <source>
        <strain evidence="1 2">PY_sf001</strain>
    </source>
</reference>
<gene>
    <name evidence="1" type="ORF">KP79_PYT07343</name>
</gene>
<organism evidence="1 2">
    <name type="scientific">Mizuhopecten yessoensis</name>
    <name type="common">Japanese scallop</name>
    <name type="synonym">Patinopecten yessoensis</name>
    <dbReference type="NCBI Taxonomy" id="6573"/>
    <lineage>
        <taxon>Eukaryota</taxon>
        <taxon>Metazoa</taxon>
        <taxon>Spiralia</taxon>
        <taxon>Lophotrochozoa</taxon>
        <taxon>Mollusca</taxon>
        <taxon>Bivalvia</taxon>
        <taxon>Autobranchia</taxon>
        <taxon>Pteriomorphia</taxon>
        <taxon>Pectinida</taxon>
        <taxon>Pectinoidea</taxon>
        <taxon>Pectinidae</taxon>
        <taxon>Mizuhopecten</taxon>
    </lineage>
</organism>
<accession>A0A210Q5E9</accession>
<name>A0A210Q5E9_MIZYE</name>
<protein>
    <submittedName>
        <fullName evidence="1">Uncharacterized protein</fullName>
    </submittedName>
</protein>
<dbReference type="Proteomes" id="UP000242188">
    <property type="component" value="Unassembled WGS sequence"/>
</dbReference>
<keyword evidence="2" id="KW-1185">Reference proteome</keyword>
<proteinExistence type="predicted"/>
<sequence length="77" mass="8853">MNRTEPSIRFYNLHSDHEEHLDQPACSVNRLGYSTATLGLQTVLRYFLSASNQPEDLSNCGNEDLDLLYQHITLQTR</sequence>
<comment type="caution">
    <text evidence="1">The sequence shown here is derived from an EMBL/GenBank/DDBJ whole genome shotgun (WGS) entry which is preliminary data.</text>
</comment>
<evidence type="ECO:0000313" key="1">
    <source>
        <dbReference type="EMBL" id="OWF43948.1"/>
    </source>
</evidence>